<protein>
    <submittedName>
        <fullName evidence="2">Putative membrane protein YkgB</fullName>
    </submittedName>
</protein>
<feature type="transmembrane region" description="Helical" evidence="1">
    <location>
        <begin position="26"/>
        <end position="44"/>
    </location>
</feature>
<sequence length="178" mass="19576">MEQKSLTGKFQSKLLNQTAFIEAKNLPFKAGVATLAIMLLWAGTYKMTAPGAEGIIPLVENSPLISWHFKLFGPYIGSDLIGVTEWVGAILILIGLKKPKIGIFGTFVTMLMFFVTGSMLITTPETIVNVNGIGYMTFLGLFLFKDLIGFSLSLFILQTFRKKAIAEESIQPFIASEE</sequence>
<organism evidence="2 3">
    <name type="scientific">Flavobacterium nitrogenifigens</name>
    <dbReference type="NCBI Taxonomy" id="1617283"/>
    <lineage>
        <taxon>Bacteria</taxon>
        <taxon>Pseudomonadati</taxon>
        <taxon>Bacteroidota</taxon>
        <taxon>Flavobacteriia</taxon>
        <taxon>Flavobacteriales</taxon>
        <taxon>Flavobacteriaceae</taxon>
        <taxon>Flavobacterium</taxon>
    </lineage>
</organism>
<evidence type="ECO:0000313" key="2">
    <source>
        <dbReference type="EMBL" id="MBB4801734.1"/>
    </source>
</evidence>
<gene>
    <name evidence="2" type="ORF">HNP37_001795</name>
</gene>
<dbReference type="PANTHER" id="PTHR40106:SF1">
    <property type="entry name" value="INNER MEMBRANE PROTEIN RCLC"/>
    <property type="match status" value="1"/>
</dbReference>
<dbReference type="GO" id="GO:1901530">
    <property type="term" value="P:response to hypochlorite"/>
    <property type="evidence" value="ECO:0007669"/>
    <property type="project" value="TreeGrafter"/>
</dbReference>
<dbReference type="AlphaFoldDB" id="A0A7W7IW85"/>
<keyword evidence="1" id="KW-0812">Transmembrane</keyword>
<accession>A0A7W7IW85</accession>
<evidence type="ECO:0000313" key="3">
    <source>
        <dbReference type="Proteomes" id="UP000561681"/>
    </source>
</evidence>
<feature type="transmembrane region" description="Helical" evidence="1">
    <location>
        <begin position="72"/>
        <end position="94"/>
    </location>
</feature>
<proteinExistence type="predicted"/>
<keyword evidence="1" id="KW-0472">Membrane</keyword>
<dbReference type="RefSeq" id="WP_184160458.1">
    <property type="nucleotide sequence ID" value="NZ_JACHLD010000002.1"/>
</dbReference>
<dbReference type="EMBL" id="JACHLD010000002">
    <property type="protein sequence ID" value="MBB4801734.1"/>
    <property type="molecule type" value="Genomic_DNA"/>
</dbReference>
<dbReference type="GO" id="GO:0005886">
    <property type="term" value="C:plasma membrane"/>
    <property type="evidence" value="ECO:0007669"/>
    <property type="project" value="TreeGrafter"/>
</dbReference>
<keyword evidence="1" id="KW-1133">Transmembrane helix</keyword>
<dbReference type="PANTHER" id="PTHR40106">
    <property type="entry name" value="INNER MEMBRANE PROTEIN RCLC"/>
    <property type="match status" value="1"/>
</dbReference>
<name>A0A7W7IW85_9FLAO</name>
<evidence type="ECO:0000256" key="1">
    <source>
        <dbReference type="SAM" id="Phobius"/>
    </source>
</evidence>
<feature type="transmembrane region" description="Helical" evidence="1">
    <location>
        <begin position="101"/>
        <end position="121"/>
    </location>
</feature>
<comment type="caution">
    <text evidence="2">The sequence shown here is derived from an EMBL/GenBank/DDBJ whole genome shotgun (WGS) entry which is preliminary data.</text>
</comment>
<keyword evidence="3" id="KW-1185">Reference proteome</keyword>
<feature type="transmembrane region" description="Helical" evidence="1">
    <location>
        <begin position="133"/>
        <end position="157"/>
    </location>
</feature>
<dbReference type="InterPro" id="IPR007339">
    <property type="entry name" value="RclC-like"/>
</dbReference>
<dbReference type="Pfam" id="PF04224">
    <property type="entry name" value="DUF417"/>
    <property type="match status" value="1"/>
</dbReference>
<reference evidence="2 3" key="1">
    <citation type="submission" date="2020-08" db="EMBL/GenBank/DDBJ databases">
        <title>Functional genomics of gut bacteria from endangered species of beetles.</title>
        <authorList>
            <person name="Carlos-Shanley C."/>
        </authorList>
    </citation>
    <scope>NUCLEOTIDE SEQUENCE [LARGE SCALE GENOMIC DNA]</scope>
    <source>
        <strain evidence="2 3">S00142</strain>
    </source>
</reference>
<dbReference type="Proteomes" id="UP000561681">
    <property type="component" value="Unassembled WGS sequence"/>
</dbReference>